<feature type="compositionally biased region" description="Low complexity" evidence="1">
    <location>
        <begin position="668"/>
        <end position="685"/>
    </location>
</feature>
<accession>A0ABD2W5E4</accession>
<gene>
    <name evidence="2" type="ORF">TKK_016518</name>
</gene>
<comment type="caution">
    <text evidence="2">The sequence shown here is derived from an EMBL/GenBank/DDBJ whole genome shotgun (WGS) entry which is preliminary data.</text>
</comment>
<proteinExistence type="predicted"/>
<evidence type="ECO:0000256" key="1">
    <source>
        <dbReference type="SAM" id="MobiDB-lite"/>
    </source>
</evidence>
<dbReference type="EMBL" id="JBJJXI010000134">
    <property type="protein sequence ID" value="KAL3388285.1"/>
    <property type="molecule type" value="Genomic_DNA"/>
</dbReference>
<feature type="region of interest" description="Disordered" evidence="1">
    <location>
        <begin position="781"/>
        <end position="827"/>
    </location>
</feature>
<protein>
    <submittedName>
        <fullName evidence="2">Uncharacterized protein</fullName>
    </submittedName>
</protein>
<dbReference type="Proteomes" id="UP001627154">
    <property type="component" value="Unassembled WGS sequence"/>
</dbReference>
<dbReference type="AlphaFoldDB" id="A0ABD2W5E4"/>
<sequence>MLGLRTRIRLDIDASPAEVLFGSSLRLPGEFFSDQNAENDRQFFTKELRQFMRNVRPIPATTHSNFKPFVHKKLGGCSHVFVRTTPTKIALEPPYLGPFKVQARPSPYFYVIRALNKKGVEELKTVSTSRIKPAHGTRADIDNCRPEISEPDYQAEESILVDNFDDEFNDNYNVVLAPDVPYATASQKTTKKCKPRNTTTKSILKPKSSMSTQDANKKEKKHVAAAKKRTYPENIFISETICEAPLQELLLHTAARLLLALKITPATPTNVKLVCKYGFDGTNAKSYKQKAVDPDAFCQSIFCSSVLPLQLVDETTGEVYWKNPRPSSTRYCRPIKVSYEKETTTTINREANELKEKINKLEKLTYENWSVSFQMHLTMIDGKVCNALTKTSSQTCFVCGTTISHLNDIEECCNEPIKIDSLNYGFSVFHAHIRFMELVLYISYRMKWKVWRVEGAKLKCKVKAKNKLIQERLRTALGTTVDVPTHGYGNTNDGNTARKFFSNVQIVSEITAFNVKLLNRLKVILAVISSQKKINSKKFKKYCLDTALMYEKLYWWYYMPPSMHVILIHGHQIMDHLILPIGMLSEEAQECNNKNFKKFRENHSRKINGKPQNVVNPSGDSYRVKAPVVAGSLSDSEEGTIGERLLTLQYLKNSKTVEGLQQLEVPENSGNNRRGSVSSNASSASGLSTNIYKRKKTILDVGDPGPEQTLYSKAEDELLDIIHIFELRAKKKSCAERLDEVSEKLQSIRKLLLGLALENANLRGRLAATKYDSTKKVTSYAEATKRMKSRLKDPLAQRTPRPSPKPKTVGRPNEELTGPEARFEPKFRLGPKGTSTVHWVLEVTPEFRNKVTKMKGLFLGWQRCRIRDFRRLSRCYKC</sequence>
<evidence type="ECO:0000313" key="3">
    <source>
        <dbReference type="Proteomes" id="UP001627154"/>
    </source>
</evidence>
<name>A0ABD2W5E4_9HYME</name>
<feature type="region of interest" description="Disordered" evidence="1">
    <location>
        <begin position="187"/>
        <end position="218"/>
    </location>
</feature>
<organism evidence="2 3">
    <name type="scientific">Trichogramma kaykai</name>
    <dbReference type="NCBI Taxonomy" id="54128"/>
    <lineage>
        <taxon>Eukaryota</taxon>
        <taxon>Metazoa</taxon>
        <taxon>Ecdysozoa</taxon>
        <taxon>Arthropoda</taxon>
        <taxon>Hexapoda</taxon>
        <taxon>Insecta</taxon>
        <taxon>Pterygota</taxon>
        <taxon>Neoptera</taxon>
        <taxon>Endopterygota</taxon>
        <taxon>Hymenoptera</taxon>
        <taxon>Apocrita</taxon>
        <taxon>Proctotrupomorpha</taxon>
        <taxon>Chalcidoidea</taxon>
        <taxon>Trichogrammatidae</taxon>
        <taxon>Trichogramma</taxon>
    </lineage>
</organism>
<reference evidence="2 3" key="1">
    <citation type="journal article" date="2024" name="bioRxiv">
        <title>A reference genome for Trichogramma kaykai: A tiny desert-dwelling parasitoid wasp with competing sex-ratio distorters.</title>
        <authorList>
            <person name="Culotta J."/>
            <person name="Lindsey A.R."/>
        </authorList>
    </citation>
    <scope>NUCLEOTIDE SEQUENCE [LARGE SCALE GENOMIC DNA]</scope>
    <source>
        <strain evidence="2 3">KSX58</strain>
    </source>
</reference>
<keyword evidence="3" id="KW-1185">Reference proteome</keyword>
<dbReference type="PANTHER" id="PTHR38681">
    <property type="entry name" value="RETROVIRUS-RELATED POL POLYPROTEIN FROM TRANSPOSON 412-LIKE PROTEIN-RELATED"/>
    <property type="match status" value="1"/>
</dbReference>
<dbReference type="PANTHER" id="PTHR38681:SF1">
    <property type="entry name" value="RETROVIRUS-RELATED POL POLYPROTEIN FROM TRANSPOSON 412-LIKE PROTEIN"/>
    <property type="match status" value="1"/>
</dbReference>
<evidence type="ECO:0000313" key="2">
    <source>
        <dbReference type="EMBL" id="KAL3388285.1"/>
    </source>
</evidence>
<feature type="compositionally biased region" description="Polar residues" evidence="1">
    <location>
        <begin position="196"/>
        <end position="214"/>
    </location>
</feature>
<feature type="region of interest" description="Disordered" evidence="1">
    <location>
        <begin position="662"/>
        <end position="685"/>
    </location>
</feature>